<sequence length="104" mass="11896">MNPRTPWGVRAPAVTLATIASRLAPTVRPHQTVKTMEDTDLQALMARLELLITRVEQLKSQNGLLLAQEKTWREERAHLIEKNEIARRKVESMISRLKALEQDS</sequence>
<accession>A0A1H1IEB9</accession>
<name>A0A1H1IEB9_9PSED</name>
<organism evidence="2 3">
    <name type="scientific">Pseudomonas moorei</name>
    <dbReference type="NCBI Taxonomy" id="395599"/>
    <lineage>
        <taxon>Bacteria</taxon>
        <taxon>Pseudomonadati</taxon>
        <taxon>Pseudomonadota</taxon>
        <taxon>Gammaproteobacteria</taxon>
        <taxon>Pseudomonadales</taxon>
        <taxon>Pseudomonadaceae</taxon>
        <taxon>Pseudomonas</taxon>
    </lineage>
</organism>
<keyword evidence="3" id="KW-1185">Reference proteome</keyword>
<gene>
    <name evidence="2" type="ORF">SAMN04490195_5296</name>
</gene>
<dbReference type="NCBIfam" id="TIGR02449">
    <property type="entry name" value="TIGR02449 family protein"/>
    <property type="match status" value="1"/>
</dbReference>
<protein>
    <submittedName>
        <fullName evidence="2">TIGR02449 family protein</fullName>
    </submittedName>
</protein>
<dbReference type="Proteomes" id="UP000199570">
    <property type="component" value="Unassembled WGS sequence"/>
</dbReference>
<feature type="coiled-coil region" evidence="1">
    <location>
        <begin position="41"/>
        <end position="103"/>
    </location>
</feature>
<dbReference type="AlphaFoldDB" id="A0A1H1IEB9"/>
<keyword evidence="1" id="KW-0175">Coiled coil</keyword>
<reference evidence="3" key="1">
    <citation type="submission" date="2016-10" db="EMBL/GenBank/DDBJ databases">
        <authorList>
            <person name="Varghese N."/>
            <person name="Submissions S."/>
        </authorList>
    </citation>
    <scope>NUCLEOTIDE SEQUENCE [LARGE SCALE GENOMIC DNA]</scope>
    <source>
        <strain evidence="3">BS3775</strain>
    </source>
</reference>
<evidence type="ECO:0000256" key="1">
    <source>
        <dbReference type="SAM" id="Coils"/>
    </source>
</evidence>
<evidence type="ECO:0000313" key="2">
    <source>
        <dbReference type="EMBL" id="SDR36083.1"/>
    </source>
</evidence>
<evidence type="ECO:0000313" key="3">
    <source>
        <dbReference type="Proteomes" id="UP000199570"/>
    </source>
</evidence>
<proteinExistence type="predicted"/>
<dbReference type="EMBL" id="FNKJ01000003">
    <property type="protein sequence ID" value="SDR36083.1"/>
    <property type="molecule type" value="Genomic_DNA"/>
</dbReference>
<dbReference type="InterPro" id="IPR012662">
    <property type="entry name" value="CHP02449"/>
</dbReference>